<comment type="caution">
    <text evidence="1">The sequence shown here is derived from an EMBL/GenBank/DDBJ whole genome shotgun (WGS) entry which is preliminary data.</text>
</comment>
<evidence type="ECO:0000313" key="1">
    <source>
        <dbReference type="EMBL" id="PZD81561.1"/>
    </source>
</evidence>
<proteinExistence type="predicted"/>
<dbReference type="InterPro" id="IPR042245">
    <property type="entry name" value="Tgt2/MlaC_sf"/>
</dbReference>
<reference evidence="1 2" key="1">
    <citation type="submission" date="2018-06" db="EMBL/GenBank/DDBJ databases">
        <title>Draft sequence of Acidithiobacillus ferrooxidans CCM 4253.</title>
        <authorList>
            <person name="Moya-Beltran A."/>
            <person name="Castro M."/>
            <person name="Covarrubias P.C."/>
            <person name="Issotta F."/>
            <person name="Janiczek O."/>
            <person name="Mandl M."/>
            <person name="Kucera J."/>
            <person name="Quatrini R."/>
        </authorList>
    </citation>
    <scope>NUCLEOTIDE SEQUENCE [LARGE SCALE GENOMIC DNA]</scope>
    <source>
        <strain evidence="1 2">CCM 4253</strain>
    </source>
</reference>
<dbReference type="AlphaFoldDB" id="A0A2W1KQE8"/>
<name>A0A2W1KQE8_ACIFR</name>
<sequence>MNGKDIATLYRFRVFNSIWSACFLLLWSTAVWAAVPDTPTIMVRDITQEVIRVLQTHEGKPFTPAVQQQIADIVLPHIDFMTMSRFVMSQYWSQMTPAQQDEFVQLFKEQLVHTYMIAFSHYSGQTVQILSSRQIYRHPDIVQVNTKIRQTNGLANIPVTYAFLQERSGWKIYDVFIDGVCMNLTYRNTYGQTVAHKGIASFLQDLSKKERPWNKGQ</sequence>
<dbReference type="InterPro" id="IPR008869">
    <property type="entry name" value="MlaC/ttg2D"/>
</dbReference>
<gene>
    <name evidence="1" type="ORF">DN052_00295</name>
</gene>
<organism evidence="1 2">
    <name type="scientific">Acidithiobacillus ferrooxidans</name>
    <name type="common">Thiobacillus ferrooxidans</name>
    <dbReference type="NCBI Taxonomy" id="920"/>
    <lineage>
        <taxon>Bacteria</taxon>
        <taxon>Pseudomonadati</taxon>
        <taxon>Pseudomonadota</taxon>
        <taxon>Acidithiobacillia</taxon>
        <taxon>Acidithiobacillales</taxon>
        <taxon>Acidithiobacillaceae</taxon>
        <taxon>Acidithiobacillus</taxon>
    </lineage>
</organism>
<dbReference type="Gene3D" id="3.10.450.710">
    <property type="entry name" value="Tgt2/MlaC"/>
    <property type="match status" value="1"/>
</dbReference>
<dbReference type="OrthoDB" id="9798905at2"/>
<dbReference type="RefSeq" id="WP_012536787.1">
    <property type="nucleotide sequence ID" value="NZ_AP025160.1"/>
</dbReference>
<evidence type="ECO:0000313" key="2">
    <source>
        <dbReference type="Proteomes" id="UP000248886"/>
    </source>
</evidence>
<dbReference type="PANTHER" id="PTHR36573:SF1">
    <property type="entry name" value="INTERMEMBRANE PHOSPHOLIPID TRANSPORT SYSTEM BINDING PROTEIN MLAC"/>
    <property type="match status" value="1"/>
</dbReference>
<dbReference type="OMA" id="FTEYTDQ"/>
<accession>A0A2W1KQE8</accession>
<dbReference type="PANTHER" id="PTHR36573">
    <property type="entry name" value="INTERMEMBRANE PHOSPHOLIPID TRANSPORT SYSTEM BINDING PROTEIN MLAC"/>
    <property type="match status" value="1"/>
</dbReference>
<dbReference type="Proteomes" id="UP000248886">
    <property type="component" value="Unassembled WGS sequence"/>
</dbReference>
<dbReference type="GeneID" id="65280996"/>
<dbReference type="PIRSF" id="PIRSF004649">
    <property type="entry name" value="MlaC"/>
    <property type="match status" value="1"/>
</dbReference>
<protein>
    <submittedName>
        <fullName evidence="1">ABC transporter substrate-binding protein</fullName>
    </submittedName>
</protein>
<dbReference type="Pfam" id="PF05494">
    <property type="entry name" value="MlaC"/>
    <property type="match status" value="1"/>
</dbReference>
<dbReference type="EMBL" id="QKQP01000001">
    <property type="protein sequence ID" value="PZD81561.1"/>
    <property type="molecule type" value="Genomic_DNA"/>
</dbReference>